<keyword evidence="2" id="KW-1185">Reference proteome</keyword>
<sequence length="86" mass="9874">MTFSKGTSVILNSFLGTSEPEVDLNCNENYWLLIGKKGKIIDYHASYQDRVLVLFNNNLDDYGLENHNPIKNSLWIKKADLILDIE</sequence>
<name>A0ABW0EBD9_9BACT</name>
<dbReference type="EMBL" id="JBHSKT010000008">
    <property type="protein sequence ID" value="MFC5271644.1"/>
    <property type="molecule type" value="Genomic_DNA"/>
</dbReference>
<organism evidence="1 2">
    <name type="scientific">Adhaeribacter terreus</name>
    <dbReference type="NCBI Taxonomy" id="529703"/>
    <lineage>
        <taxon>Bacteria</taxon>
        <taxon>Pseudomonadati</taxon>
        <taxon>Bacteroidota</taxon>
        <taxon>Cytophagia</taxon>
        <taxon>Cytophagales</taxon>
        <taxon>Hymenobacteraceae</taxon>
        <taxon>Adhaeribacter</taxon>
    </lineage>
</organism>
<protein>
    <submittedName>
        <fullName evidence="1">Uncharacterized protein</fullName>
    </submittedName>
</protein>
<comment type="caution">
    <text evidence="1">The sequence shown here is derived from an EMBL/GenBank/DDBJ whole genome shotgun (WGS) entry which is preliminary data.</text>
</comment>
<dbReference type="RefSeq" id="WP_378018005.1">
    <property type="nucleotide sequence ID" value="NZ_JBHSKT010000008.1"/>
</dbReference>
<accession>A0ABW0EBD9</accession>
<reference evidence="2" key="1">
    <citation type="journal article" date="2019" name="Int. J. Syst. Evol. Microbiol.">
        <title>The Global Catalogue of Microorganisms (GCM) 10K type strain sequencing project: providing services to taxonomists for standard genome sequencing and annotation.</title>
        <authorList>
            <consortium name="The Broad Institute Genomics Platform"/>
            <consortium name="The Broad Institute Genome Sequencing Center for Infectious Disease"/>
            <person name="Wu L."/>
            <person name="Ma J."/>
        </authorList>
    </citation>
    <scope>NUCLEOTIDE SEQUENCE [LARGE SCALE GENOMIC DNA]</scope>
    <source>
        <strain evidence="2">KACC 12602</strain>
    </source>
</reference>
<dbReference type="Proteomes" id="UP001596161">
    <property type="component" value="Unassembled WGS sequence"/>
</dbReference>
<gene>
    <name evidence="1" type="ORF">ACFPIB_13555</name>
</gene>
<evidence type="ECO:0000313" key="1">
    <source>
        <dbReference type="EMBL" id="MFC5271644.1"/>
    </source>
</evidence>
<proteinExistence type="predicted"/>
<evidence type="ECO:0000313" key="2">
    <source>
        <dbReference type="Proteomes" id="UP001596161"/>
    </source>
</evidence>